<evidence type="ECO:0000256" key="1">
    <source>
        <dbReference type="SAM" id="MobiDB-lite"/>
    </source>
</evidence>
<dbReference type="EMBL" id="OU895878">
    <property type="protein sequence ID" value="CAG9805330.1"/>
    <property type="molecule type" value="Genomic_DNA"/>
</dbReference>
<evidence type="ECO:0000256" key="2">
    <source>
        <dbReference type="SAM" id="Phobius"/>
    </source>
</evidence>
<feature type="transmembrane region" description="Helical" evidence="2">
    <location>
        <begin position="187"/>
        <end position="211"/>
    </location>
</feature>
<reference evidence="4" key="2">
    <citation type="submission" date="2022-10" db="EMBL/GenBank/DDBJ databases">
        <authorList>
            <consortium name="ENA_rothamsted_submissions"/>
            <consortium name="culmorum"/>
            <person name="King R."/>
        </authorList>
    </citation>
    <scope>NUCLEOTIDE SEQUENCE</scope>
</reference>
<keyword evidence="2" id="KW-1133">Transmembrane helix</keyword>
<dbReference type="PANTHER" id="PTHR46560:SF11">
    <property type="entry name" value="GH09980P"/>
    <property type="match status" value="1"/>
</dbReference>
<keyword evidence="2" id="KW-0472">Membrane</keyword>
<feature type="signal peptide" evidence="3">
    <location>
        <begin position="1"/>
        <end position="20"/>
    </location>
</feature>
<dbReference type="Proteomes" id="UP001153620">
    <property type="component" value="Chromosome 2"/>
</dbReference>
<feature type="region of interest" description="Disordered" evidence="1">
    <location>
        <begin position="555"/>
        <end position="578"/>
    </location>
</feature>
<dbReference type="AlphaFoldDB" id="A0A9N9RXN6"/>
<feature type="compositionally biased region" description="Polar residues" evidence="1">
    <location>
        <begin position="355"/>
        <end position="368"/>
    </location>
</feature>
<gene>
    <name evidence="4" type="ORF">CHIRRI_LOCUS8204</name>
</gene>
<organism evidence="4 5">
    <name type="scientific">Chironomus riparius</name>
    <dbReference type="NCBI Taxonomy" id="315576"/>
    <lineage>
        <taxon>Eukaryota</taxon>
        <taxon>Metazoa</taxon>
        <taxon>Ecdysozoa</taxon>
        <taxon>Arthropoda</taxon>
        <taxon>Hexapoda</taxon>
        <taxon>Insecta</taxon>
        <taxon>Pterygota</taxon>
        <taxon>Neoptera</taxon>
        <taxon>Endopterygota</taxon>
        <taxon>Diptera</taxon>
        <taxon>Nematocera</taxon>
        <taxon>Chironomoidea</taxon>
        <taxon>Chironomidae</taxon>
        <taxon>Chironominae</taxon>
        <taxon>Chironomus</taxon>
    </lineage>
</organism>
<feature type="chain" id="PRO_5040396181" description="ZP domain-containing protein" evidence="3">
    <location>
        <begin position="21"/>
        <end position="904"/>
    </location>
</feature>
<protein>
    <recommendedName>
        <fullName evidence="6">ZP domain-containing protein</fullName>
    </recommendedName>
</protein>
<proteinExistence type="predicted"/>
<dbReference type="OrthoDB" id="10070678at2759"/>
<keyword evidence="3" id="KW-0732">Signal</keyword>
<evidence type="ECO:0000313" key="4">
    <source>
        <dbReference type="EMBL" id="CAG9805330.1"/>
    </source>
</evidence>
<evidence type="ECO:0000313" key="5">
    <source>
        <dbReference type="Proteomes" id="UP001153620"/>
    </source>
</evidence>
<keyword evidence="5" id="KW-1185">Reference proteome</keyword>
<evidence type="ECO:0008006" key="6">
    <source>
        <dbReference type="Google" id="ProtNLM"/>
    </source>
</evidence>
<name>A0A9N9RXN6_9DIPT</name>
<sequence length="904" mass="102333">MLLHTQILTFLVLIFHHVSGQSNYASHANNINYIGEGLPEETVLDGKVTKLDDISPIIFLNRTKAALNCAAGSMQVDLKFNEKFYGVAYADFDRNSACQIIGHGDMSYHIELPLKGCGTKQDPQRVFTNNIVVRFHPNLEMDGDEIITIVCRYPPPIAPLPPVLPPSPPVPNLRQDLVTSALKGPQILFIVCALMFLTLLLLGLGVSYYCLKNRTIPVVRRLPLYMAGSGSEITKLSGSSLGNISVLEESLKIPRATLEAVAIPQSSSDTLPSDYPSESHSEIEVDIRSLPHSSVSSYENHAYFQEASSVYSENLGYVQEIQAVAVAKAPSPQFDVQVRVKKPPPPPPSISSSSDTESAVSRNDRNNLSTIMESHEDRESILTIESLPHENVQTQFTYMPELHPAPKYIAPPTVYSTLNKNVRKYQPHWPDDLADGPPITTIEEIETHTVTQTVDEGHPTYTTTMEIDSLEAPIQVVRKPEITSHVVDDVFLRTITEKRTIEDIEKQKRMVTEYKIRPIIHDPTFDVHIRNHPLNATGPQWEDFSDISSASGVGPRIERAPMNVPPPTYISPSGEHLRSPEMVGNMKPIEMPEEDKAVPNWDVLIRVLEEPDIEPVTRTNRYETSTNILERQLSYEDKLKWKEIITTESTLRRMLTEAIVREDFERISRDVRYERIFEPQSWDVIIRILAPPLEEDVKLRHPKGSKSTKQPWDTRSRRSSLPTLYEYDSDGGSSVRTIRNDYIISQPQPGPSHVYMPRSRRTSRSSRSGSDFVDIRSMTETTVDFARPESYLDKMSEGSSYQPRYYDDDRYSDHRSLHRSVSHPSLARSESEFIEQWIAPIESPDASPQMQRSQRILTTFQPRQTTSSTVSGSAQRIVTSESQYSEQRTMKYQSGDNISWYKQN</sequence>
<accession>A0A9N9RXN6</accession>
<dbReference type="PANTHER" id="PTHR46560">
    <property type="entry name" value="CYPHER, ISOFORM B"/>
    <property type="match status" value="1"/>
</dbReference>
<feature type="region of interest" description="Disordered" evidence="1">
    <location>
        <begin position="861"/>
        <end position="904"/>
    </location>
</feature>
<evidence type="ECO:0000256" key="3">
    <source>
        <dbReference type="SAM" id="SignalP"/>
    </source>
</evidence>
<feature type="region of interest" description="Disordered" evidence="1">
    <location>
        <begin position="742"/>
        <end position="775"/>
    </location>
</feature>
<reference evidence="4" key="1">
    <citation type="submission" date="2022-01" db="EMBL/GenBank/DDBJ databases">
        <authorList>
            <person name="King R."/>
        </authorList>
    </citation>
    <scope>NUCLEOTIDE SEQUENCE</scope>
</reference>
<keyword evidence="2" id="KW-0812">Transmembrane</keyword>
<feature type="region of interest" description="Disordered" evidence="1">
    <location>
        <begin position="337"/>
        <end position="368"/>
    </location>
</feature>